<dbReference type="AlphaFoldDB" id="A0A183GTG1"/>
<accession>A0A3P8EKE2</accession>
<organism evidence="3 4">
    <name type="scientific">Heligmosomoides polygyrus</name>
    <name type="common">Parasitic roundworm</name>
    <dbReference type="NCBI Taxonomy" id="6339"/>
    <lineage>
        <taxon>Eukaryota</taxon>
        <taxon>Metazoa</taxon>
        <taxon>Ecdysozoa</taxon>
        <taxon>Nematoda</taxon>
        <taxon>Chromadorea</taxon>
        <taxon>Rhabditida</taxon>
        <taxon>Rhabditina</taxon>
        <taxon>Rhabditomorpha</taxon>
        <taxon>Strongyloidea</taxon>
        <taxon>Heligmosomidae</taxon>
        <taxon>Heligmosomoides</taxon>
    </lineage>
</organism>
<evidence type="ECO:0000256" key="1">
    <source>
        <dbReference type="SAM" id="MobiDB-lite"/>
    </source>
</evidence>
<proteinExistence type="predicted"/>
<evidence type="ECO:0000313" key="2">
    <source>
        <dbReference type="EMBL" id="VDP55040.1"/>
    </source>
</evidence>
<keyword evidence="3" id="KW-1185">Reference proteome</keyword>
<feature type="compositionally biased region" description="Basic and acidic residues" evidence="1">
    <location>
        <begin position="69"/>
        <end position="80"/>
    </location>
</feature>
<reference evidence="4" key="2">
    <citation type="submission" date="2019-09" db="UniProtKB">
        <authorList>
            <consortium name="WormBaseParasite"/>
        </authorList>
    </citation>
    <scope>IDENTIFICATION</scope>
</reference>
<evidence type="ECO:0000313" key="3">
    <source>
        <dbReference type="Proteomes" id="UP000050761"/>
    </source>
</evidence>
<dbReference type="Proteomes" id="UP000050761">
    <property type="component" value="Unassembled WGS sequence"/>
</dbReference>
<sequence>MEQEWDRGKVHVGRAAKVHRAVGCALVEVKSTGSDRGVAAMEKRYKQESETWASATYLEALCDSSDDGDSGKRGYGKDRGCAGNVRGVDRPRSWVCDDDAGDSGRRGYGKDRG</sequence>
<feature type="compositionally biased region" description="Basic and acidic residues" evidence="1">
    <location>
        <begin position="102"/>
        <end position="113"/>
    </location>
</feature>
<protein>
    <submittedName>
        <fullName evidence="4">GxxExxY protein</fullName>
    </submittedName>
</protein>
<dbReference type="WBParaSite" id="HPBE_0002598101-mRNA-1">
    <property type="protein sequence ID" value="HPBE_0002598101-mRNA-1"/>
    <property type="gene ID" value="HPBE_0002598101"/>
</dbReference>
<gene>
    <name evidence="2" type="ORF">HPBE_LOCUS25980</name>
</gene>
<dbReference type="EMBL" id="UZAH01038964">
    <property type="protein sequence ID" value="VDP55040.1"/>
    <property type="molecule type" value="Genomic_DNA"/>
</dbReference>
<evidence type="ECO:0000313" key="4">
    <source>
        <dbReference type="WBParaSite" id="HPBE_0002598101-mRNA-1"/>
    </source>
</evidence>
<reference evidence="2 3" key="1">
    <citation type="submission" date="2018-11" db="EMBL/GenBank/DDBJ databases">
        <authorList>
            <consortium name="Pathogen Informatics"/>
        </authorList>
    </citation>
    <scope>NUCLEOTIDE SEQUENCE [LARGE SCALE GENOMIC DNA]</scope>
</reference>
<name>A0A183GTG1_HELPZ</name>
<accession>A0A183GTG1</accession>
<feature type="region of interest" description="Disordered" evidence="1">
    <location>
        <begin position="64"/>
        <end position="113"/>
    </location>
</feature>